<evidence type="ECO:0000313" key="2">
    <source>
        <dbReference type="Proteomes" id="UP001265746"/>
    </source>
</evidence>
<sequence length="172" mass="19292">MKLPSSKATTRPTKYLLSRSNRLLIETRESRNIQPDISGAAPVNLTGTVQGVWDQINSTWPGFPFSHIELASVKPRPMVPAAFMTKGSVKRYFWPITEVDRINKGIAYLRKVPGKPGLPPGPRQCGRVSCAWKSAICESAWQALLTRSLGRVVQRQRTQHGAEQLHRYELTN</sequence>
<dbReference type="Proteomes" id="UP001265746">
    <property type="component" value="Unassembled WGS sequence"/>
</dbReference>
<dbReference type="EMBL" id="JAUJFL010000008">
    <property type="protein sequence ID" value="KAK2598281.1"/>
    <property type="molecule type" value="Genomic_DNA"/>
</dbReference>
<name>A0AAD9S4P1_PHOAM</name>
<keyword evidence="2" id="KW-1185">Reference proteome</keyword>
<organism evidence="1 2">
    <name type="scientific">Phomopsis amygdali</name>
    <name type="common">Fusicoccum amygdali</name>
    <dbReference type="NCBI Taxonomy" id="1214568"/>
    <lineage>
        <taxon>Eukaryota</taxon>
        <taxon>Fungi</taxon>
        <taxon>Dikarya</taxon>
        <taxon>Ascomycota</taxon>
        <taxon>Pezizomycotina</taxon>
        <taxon>Sordariomycetes</taxon>
        <taxon>Sordariomycetidae</taxon>
        <taxon>Diaporthales</taxon>
        <taxon>Diaporthaceae</taxon>
        <taxon>Diaporthe</taxon>
    </lineage>
</organism>
<dbReference type="AlphaFoldDB" id="A0AAD9S4P1"/>
<comment type="caution">
    <text evidence="1">The sequence shown here is derived from an EMBL/GenBank/DDBJ whole genome shotgun (WGS) entry which is preliminary data.</text>
</comment>
<proteinExistence type="predicted"/>
<protein>
    <submittedName>
        <fullName evidence="1">Uncharacterized protein</fullName>
    </submittedName>
</protein>
<gene>
    <name evidence="1" type="ORF">N8I77_011704</name>
</gene>
<reference evidence="1" key="1">
    <citation type="submission" date="2023-06" db="EMBL/GenBank/DDBJ databases">
        <authorList>
            <person name="Noh H."/>
        </authorList>
    </citation>
    <scope>NUCLEOTIDE SEQUENCE</scope>
    <source>
        <strain evidence="1">DUCC20226</strain>
    </source>
</reference>
<evidence type="ECO:0000313" key="1">
    <source>
        <dbReference type="EMBL" id="KAK2598281.1"/>
    </source>
</evidence>
<accession>A0AAD9S4P1</accession>